<dbReference type="AlphaFoldDB" id="A0A2G4YS29"/>
<protein>
    <recommendedName>
        <fullName evidence="1">HTH cro/C1-type domain-containing protein</fullName>
    </recommendedName>
</protein>
<evidence type="ECO:0000259" key="1">
    <source>
        <dbReference type="PROSITE" id="PS50943"/>
    </source>
</evidence>
<dbReference type="InParanoid" id="A0A2G4YS29"/>
<evidence type="ECO:0000313" key="3">
    <source>
        <dbReference type="Proteomes" id="UP000229730"/>
    </source>
</evidence>
<dbReference type="Gene3D" id="1.10.260.40">
    <property type="entry name" value="lambda repressor-like DNA-binding domains"/>
    <property type="match status" value="1"/>
</dbReference>
<sequence>MKNGSRFMDHDKNLSLPSLEELGRQVRLIRKNEKLSQKKLADLCECSHVAIIQLEKGTGKLNISTAWRIMNTLGLIK</sequence>
<dbReference type="InterPro" id="IPR001387">
    <property type="entry name" value="Cro/C1-type_HTH"/>
</dbReference>
<reference evidence="2 3" key="1">
    <citation type="submission" date="2017-10" db="EMBL/GenBank/DDBJ databases">
        <title>Frigbacter circumglobatus gen. nov. sp. nov., isolated from sediment cultured in situ.</title>
        <authorList>
            <person name="Zhao Z."/>
        </authorList>
    </citation>
    <scope>NUCLEOTIDE SEQUENCE [LARGE SCALE GENOMIC DNA]</scope>
    <source>
        <strain evidence="2 3">ZYL</strain>
    </source>
</reference>
<proteinExistence type="predicted"/>
<keyword evidence="3" id="KW-1185">Reference proteome</keyword>
<dbReference type="SUPFAM" id="SSF47413">
    <property type="entry name" value="lambda repressor-like DNA-binding domains"/>
    <property type="match status" value="1"/>
</dbReference>
<dbReference type="CDD" id="cd00093">
    <property type="entry name" value="HTH_XRE"/>
    <property type="match status" value="1"/>
</dbReference>
<feature type="domain" description="HTH cro/C1-type" evidence="1">
    <location>
        <begin position="26"/>
        <end position="74"/>
    </location>
</feature>
<dbReference type="InterPro" id="IPR010982">
    <property type="entry name" value="Lambda_DNA-bd_dom_sf"/>
</dbReference>
<comment type="caution">
    <text evidence="2">The sequence shown here is derived from an EMBL/GenBank/DDBJ whole genome shotgun (WGS) entry which is preliminary data.</text>
</comment>
<name>A0A2G4YS29_9PROT</name>
<dbReference type="Proteomes" id="UP000229730">
    <property type="component" value="Unassembled WGS sequence"/>
</dbReference>
<dbReference type="PROSITE" id="PS50943">
    <property type="entry name" value="HTH_CROC1"/>
    <property type="match status" value="1"/>
</dbReference>
<evidence type="ECO:0000313" key="2">
    <source>
        <dbReference type="EMBL" id="PHZ85113.1"/>
    </source>
</evidence>
<accession>A0A2G4YS29</accession>
<dbReference type="GO" id="GO:0003677">
    <property type="term" value="F:DNA binding"/>
    <property type="evidence" value="ECO:0007669"/>
    <property type="project" value="InterPro"/>
</dbReference>
<dbReference type="SMART" id="SM00530">
    <property type="entry name" value="HTH_XRE"/>
    <property type="match status" value="1"/>
</dbReference>
<dbReference type="OrthoDB" id="9976826at2"/>
<gene>
    <name evidence="2" type="ORF">CRD36_08510</name>
</gene>
<dbReference type="Pfam" id="PF01381">
    <property type="entry name" value="HTH_3"/>
    <property type="match status" value="1"/>
</dbReference>
<dbReference type="EMBL" id="PDEM01000017">
    <property type="protein sequence ID" value="PHZ85113.1"/>
    <property type="molecule type" value="Genomic_DNA"/>
</dbReference>
<organism evidence="2 3">
    <name type="scientific">Paremcibacter congregatus</name>
    <dbReference type="NCBI Taxonomy" id="2043170"/>
    <lineage>
        <taxon>Bacteria</taxon>
        <taxon>Pseudomonadati</taxon>
        <taxon>Pseudomonadota</taxon>
        <taxon>Alphaproteobacteria</taxon>
        <taxon>Emcibacterales</taxon>
        <taxon>Emcibacteraceae</taxon>
        <taxon>Paremcibacter</taxon>
    </lineage>
</organism>